<evidence type="ECO:0000313" key="2">
    <source>
        <dbReference type="Proteomes" id="UP001159363"/>
    </source>
</evidence>
<comment type="caution">
    <text evidence="1">The sequence shown here is derived from an EMBL/GenBank/DDBJ whole genome shotgun (WGS) entry which is preliminary data.</text>
</comment>
<evidence type="ECO:0000313" key="1">
    <source>
        <dbReference type="EMBL" id="KAJ8870988.1"/>
    </source>
</evidence>
<proteinExistence type="predicted"/>
<keyword evidence="2" id="KW-1185">Reference proteome</keyword>
<reference evidence="1 2" key="1">
    <citation type="submission" date="2023-02" db="EMBL/GenBank/DDBJ databases">
        <title>LHISI_Scaffold_Assembly.</title>
        <authorList>
            <person name="Stuart O.P."/>
            <person name="Cleave R."/>
            <person name="Magrath M.J.L."/>
            <person name="Mikheyev A.S."/>
        </authorList>
    </citation>
    <scope>NUCLEOTIDE SEQUENCE [LARGE SCALE GENOMIC DNA]</scope>
    <source>
        <strain evidence="1">Daus_M_001</strain>
        <tissue evidence="1">Leg muscle</tissue>
    </source>
</reference>
<accession>A0ABQ9GGE6</accession>
<protein>
    <submittedName>
        <fullName evidence="1">Uncharacterized protein</fullName>
    </submittedName>
</protein>
<sequence length="391" mass="43188">MVARTLVVNVMAERRNRKIHHSATLSPRRPIAGLPDLPENRKILPVEAFSHFPLLLLTGAAVAERLDCSPPIQVNRARSPVGSLLDFRTWESCRTMPLVGGFSRGSPVSPRSFVPALLHALLEHPLRLSRPPSSSMTRQTARLWVPGVVVAMGCGTVLNNTLYSPFTRHDGNTARLTRRGDEALGERVSVARTAPSLLDPWTRRNADSTLEHTEIGATPGTAITEQIHPASLQSNAEVYNPFAGTSHFSETLLKFYIQDDPPLRSSINRFLICISVAVHTNSYLEAKNSRAFWGKFLTRKNLATSSSSPKQTESGPSLSFALDVPHPLVQSHHELLVRRHLVSNRPEITLNLALRRGSYSPEFSCACSTFVGIFARRRCCDTRLEPSGVKD</sequence>
<dbReference type="EMBL" id="JARBHB010000012">
    <property type="protein sequence ID" value="KAJ8870988.1"/>
    <property type="molecule type" value="Genomic_DNA"/>
</dbReference>
<dbReference type="Proteomes" id="UP001159363">
    <property type="component" value="Chromosome 11"/>
</dbReference>
<gene>
    <name evidence="1" type="ORF">PR048_027291</name>
</gene>
<name>A0ABQ9GGE6_9NEOP</name>
<organism evidence="1 2">
    <name type="scientific">Dryococelus australis</name>
    <dbReference type="NCBI Taxonomy" id="614101"/>
    <lineage>
        <taxon>Eukaryota</taxon>
        <taxon>Metazoa</taxon>
        <taxon>Ecdysozoa</taxon>
        <taxon>Arthropoda</taxon>
        <taxon>Hexapoda</taxon>
        <taxon>Insecta</taxon>
        <taxon>Pterygota</taxon>
        <taxon>Neoptera</taxon>
        <taxon>Polyneoptera</taxon>
        <taxon>Phasmatodea</taxon>
        <taxon>Verophasmatodea</taxon>
        <taxon>Anareolatae</taxon>
        <taxon>Phasmatidae</taxon>
        <taxon>Eurycanthinae</taxon>
        <taxon>Dryococelus</taxon>
    </lineage>
</organism>